<evidence type="ECO:0000259" key="2">
    <source>
        <dbReference type="PROSITE" id="PS50888"/>
    </source>
</evidence>
<name>A0ABQ8FBT0_9FUNG</name>
<feature type="region of interest" description="Disordered" evidence="1">
    <location>
        <begin position="378"/>
        <end position="397"/>
    </location>
</feature>
<dbReference type="InterPro" id="IPR036638">
    <property type="entry name" value="HLH_DNA-bd_sf"/>
</dbReference>
<reference evidence="3 4" key="1">
    <citation type="submission" date="2021-02" db="EMBL/GenBank/DDBJ databases">
        <title>Variation within the Batrachochytrium salamandrivorans European outbreak.</title>
        <authorList>
            <person name="Kelly M."/>
            <person name="Pasmans F."/>
            <person name="Shea T.P."/>
            <person name="Munoz J.F."/>
            <person name="Carranza S."/>
            <person name="Cuomo C.A."/>
            <person name="Martel A."/>
        </authorList>
    </citation>
    <scope>NUCLEOTIDE SEQUENCE [LARGE SCALE GENOMIC DNA]</scope>
    <source>
        <strain evidence="3 4">AMFP18/2</strain>
    </source>
</reference>
<feature type="region of interest" description="Disordered" evidence="1">
    <location>
        <begin position="15"/>
        <end position="34"/>
    </location>
</feature>
<evidence type="ECO:0000313" key="3">
    <source>
        <dbReference type="EMBL" id="KAH6595507.1"/>
    </source>
</evidence>
<dbReference type="InterPro" id="IPR011598">
    <property type="entry name" value="bHLH_dom"/>
</dbReference>
<dbReference type="CDD" id="cd00083">
    <property type="entry name" value="bHLH_SF"/>
    <property type="match status" value="1"/>
</dbReference>
<evidence type="ECO:0000313" key="4">
    <source>
        <dbReference type="Proteomes" id="UP001648503"/>
    </source>
</evidence>
<comment type="caution">
    <text evidence="3">The sequence shown here is derived from an EMBL/GenBank/DDBJ whole genome shotgun (WGS) entry which is preliminary data.</text>
</comment>
<feature type="compositionally biased region" description="Polar residues" evidence="1">
    <location>
        <begin position="15"/>
        <end position="26"/>
    </location>
</feature>
<accession>A0ABQ8FBT0</accession>
<dbReference type="Gene3D" id="4.10.280.10">
    <property type="entry name" value="Helix-loop-helix DNA-binding domain"/>
    <property type="match status" value="1"/>
</dbReference>
<feature type="domain" description="BHLH" evidence="2">
    <location>
        <begin position="179"/>
        <end position="231"/>
    </location>
</feature>
<keyword evidence="4" id="KW-1185">Reference proteome</keyword>
<protein>
    <recommendedName>
        <fullName evidence="2">BHLH domain-containing protein</fullName>
    </recommendedName>
</protein>
<feature type="region of interest" description="Disordered" evidence="1">
    <location>
        <begin position="431"/>
        <end position="455"/>
    </location>
</feature>
<dbReference type="Pfam" id="PF00010">
    <property type="entry name" value="HLH"/>
    <property type="match status" value="1"/>
</dbReference>
<evidence type="ECO:0000256" key="1">
    <source>
        <dbReference type="SAM" id="MobiDB-lite"/>
    </source>
</evidence>
<gene>
    <name evidence="3" type="ORF">BASA50_005717</name>
</gene>
<dbReference type="PROSITE" id="PS50888">
    <property type="entry name" value="BHLH"/>
    <property type="match status" value="1"/>
</dbReference>
<dbReference type="EMBL" id="JAFCIX010000298">
    <property type="protein sequence ID" value="KAH6595507.1"/>
    <property type="molecule type" value="Genomic_DNA"/>
</dbReference>
<proteinExistence type="predicted"/>
<feature type="compositionally biased region" description="Low complexity" evidence="1">
    <location>
        <begin position="379"/>
        <end position="394"/>
    </location>
</feature>
<dbReference type="SMART" id="SM00353">
    <property type="entry name" value="HLH"/>
    <property type="match status" value="1"/>
</dbReference>
<organism evidence="3 4">
    <name type="scientific">Batrachochytrium salamandrivorans</name>
    <dbReference type="NCBI Taxonomy" id="1357716"/>
    <lineage>
        <taxon>Eukaryota</taxon>
        <taxon>Fungi</taxon>
        <taxon>Fungi incertae sedis</taxon>
        <taxon>Chytridiomycota</taxon>
        <taxon>Chytridiomycota incertae sedis</taxon>
        <taxon>Chytridiomycetes</taxon>
        <taxon>Rhizophydiales</taxon>
        <taxon>Rhizophydiales incertae sedis</taxon>
        <taxon>Batrachochytrium</taxon>
    </lineage>
</organism>
<dbReference type="Proteomes" id="UP001648503">
    <property type="component" value="Unassembled WGS sequence"/>
</dbReference>
<sequence>MVSYSTHEVFSYNELPTRNSPDSTKIPTPPYSRSIISAGLAGTGEGVSKKMGRRHSPPLSISSYKQVKAMAINDTCQHTSPDMPASAQALVEQHTPIPCAPTQKPHTHENSTKLMQWHQQQLKADLQQFQARQSRSHTRPNSLAALKKQYQLSGHALSASSLAADSIISGSETHDKDTLRRMVHCAVERDRRERIKVKLDELKAAIPACAGMATTQKLVLLENAVLYIKSLEALVGDLEVQVNQLESPDTKSPSLDGLDQGIKGDDLYQAEAVDPVYSISSHMTHSSTTMGDPLHQQTSQTYLPLHSSTQTHRDLNLNLSIKTEQLELAKINSTVARPLSTFVSTPVSGTEPSHSDQGYYNAGVQEHSTLMEDHLREASNNNSMSQSSTNPPTSRQSLFSLNLNFSKYEPQYNHPQDPSLHQQHYQYDTPPFVLNDRRPRAQSPNNALSVGSLLC</sequence>
<dbReference type="SUPFAM" id="SSF47459">
    <property type="entry name" value="HLH, helix-loop-helix DNA-binding domain"/>
    <property type="match status" value="1"/>
</dbReference>